<protein>
    <submittedName>
        <fullName evidence="1">Uncharacterized protein</fullName>
    </submittedName>
</protein>
<dbReference type="RefSeq" id="WP_143775466.1">
    <property type="nucleotide sequence ID" value="NZ_VKKU01000001.1"/>
</dbReference>
<keyword evidence="2" id="KW-1185">Reference proteome</keyword>
<proteinExistence type="predicted"/>
<organism evidence="1 2">
    <name type="scientific">Sphingorhabdus contaminans</name>
    <dbReference type="NCBI Taxonomy" id="1343899"/>
    <lineage>
        <taxon>Bacteria</taxon>
        <taxon>Pseudomonadati</taxon>
        <taxon>Pseudomonadota</taxon>
        <taxon>Alphaproteobacteria</taxon>
        <taxon>Sphingomonadales</taxon>
        <taxon>Sphingomonadaceae</taxon>
        <taxon>Sphingorhabdus</taxon>
    </lineage>
</organism>
<evidence type="ECO:0000313" key="2">
    <source>
        <dbReference type="Proteomes" id="UP000320160"/>
    </source>
</evidence>
<evidence type="ECO:0000313" key="1">
    <source>
        <dbReference type="EMBL" id="TSB04578.1"/>
    </source>
</evidence>
<comment type="caution">
    <text evidence="1">The sequence shown here is derived from an EMBL/GenBank/DDBJ whole genome shotgun (WGS) entry which is preliminary data.</text>
</comment>
<sequence>MPNRDQMQVAAEWIEQFESVGGAVLSDGQTVTFVRKFIGCSLADQAESLEMLNQITADRQRTIH</sequence>
<dbReference type="Proteomes" id="UP000320160">
    <property type="component" value="Unassembled WGS sequence"/>
</dbReference>
<name>A0A553WIS1_9SPHN</name>
<accession>A0A553WIS1</accession>
<dbReference type="AlphaFoldDB" id="A0A553WIS1"/>
<dbReference type="EMBL" id="VKKU01000001">
    <property type="protein sequence ID" value="TSB04578.1"/>
    <property type="molecule type" value="Genomic_DNA"/>
</dbReference>
<reference evidence="1 2" key="1">
    <citation type="submission" date="2019-07" db="EMBL/GenBank/DDBJ databases">
        <authorList>
            <person name="Park M."/>
        </authorList>
    </citation>
    <scope>NUCLEOTIDE SEQUENCE [LARGE SCALE GENOMIC DNA]</scope>
    <source>
        <strain evidence="1 2">KCTC32445</strain>
    </source>
</reference>
<gene>
    <name evidence="1" type="ORF">FOM92_03950</name>
</gene>